<proteinExistence type="predicted"/>
<accession>L1IP83</accession>
<reference evidence="2 4" key="1">
    <citation type="journal article" date="2012" name="Nature">
        <title>Algal genomes reveal evolutionary mosaicism and the fate of nucleomorphs.</title>
        <authorList>
            <consortium name="DOE Joint Genome Institute"/>
            <person name="Curtis B.A."/>
            <person name="Tanifuji G."/>
            <person name="Burki F."/>
            <person name="Gruber A."/>
            <person name="Irimia M."/>
            <person name="Maruyama S."/>
            <person name="Arias M.C."/>
            <person name="Ball S.G."/>
            <person name="Gile G.H."/>
            <person name="Hirakawa Y."/>
            <person name="Hopkins J.F."/>
            <person name="Kuo A."/>
            <person name="Rensing S.A."/>
            <person name="Schmutz J."/>
            <person name="Symeonidi A."/>
            <person name="Elias M."/>
            <person name="Eveleigh R.J."/>
            <person name="Herman E.K."/>
            <person name="Klute M.J."/>
            <person name="Nakayama T."/>
            <person name="Obornik M."/>
            <person name="Reyes-Prieto A."/>
            <person name="Armbrust E.V."/>
            <person name="Aves S.J."/>
            <person name="Beiko R.G."/>
            <person name="Coutinho P."/>
            <person name="Dacks J.B."/>
            <person name="Durnford D.G."/>
            <person name="Fast N.M."/>
            <person name="Green B.R."/>
            <person name="Grisdale C.J."/>
            <person name="Hempel F."/>
            <person name="Henrissat B."/>
            <person name="Hoppner M.P."/>
            <person name="Ishida K."/>
            <person name="Kim E."/>
            <person name="Koreny L."/>
            <person name="Kroth P.G."/>
            <person name="Liu Y."/>
            <person name="Malik S.B."/>
            <person name="Maier U.G."/>
            <person name="McRose D."/>
            <person name="Mock T."/>
            <person name="Neilson J.A."/>
            <person name="Onodera N.T."/>
            <person name="Poole A.M."/>
            <person name="Pritham E.J."/>
            <person name="Richards T.A."/>
            <person name="Rocap G."/>
            <person name="Roy S.W."/>
            <person name="Sarai C."/>
            <person name="Schaack S."/>
            <person name="Shirato S."/>
            <person name="Slamovits C.H."/>
            <person name="Spencer D.F."/>
            <person name="Suzuki S."/>
            <person name="Worden A.Z."/>
            <person name="Zauner S."/>
            <person name="Barry K."/>
            <person name="Bell C."/>
            <person name="Bharti A.K."/>
            <person name="Crow J.A."/>
            <person name="Grimwood J."/>
            <person name="Kramer R."/>
            <person name="Lindquist E."/>
            <person name="Lucas S."/>
            <person name="Salamov A."/>
            <person name="McFadden G.I."/>
            <person name="Lane C.E."/>
            <person name="Keeling P.J."/>
            <person name="Gray M.W."/>
            <person name="Grigoriev I.V."/>
            <person name="Archibald J.M."/>
        </authorList>
    </citation>
    <scope>NUCLEOTIDE SEQUENCE</scope>
    <source>
        <strain evidence="2 4">CCMP2712</strain>
    </source>
</reference>
<dbReference type="Proteomes" id="UP000011087">
    <property type="component" value="Unassembled WGS sequence"/>
</dbReference>
<dbReference type="RefSeq" id="XP_005825058.1">
    <property type="nucleotide sequence ID" value="XM_005825001.1"/>
</dbReference>
<evidence type="ECO:0000313" key="3">
    <source>
        <dbReference type="EnsemblProtists" id="EKX38078"/>
    </source>
</evidence>
<dbReference type="EnsemblProtists" id="EKX38078">
    <property type="protein sequence ID" value="EKX38078"/>
    <property type="gene ID" value="GUITHDRAFT_154807"/>
</dbReference>
<evidence type="ECO:0000256" key="1">
    <source>
        <dbReference type="SAM" id="MobiDB-lite"/>
    </source>
</evidence>
<gene>
    <name evidence="2" type="ORF">GUITHDRAFT_154807</name>
</gene>
<organism evidence="2">
    <name type="scientific">Guillardia theta (strain CCMP2712)</name>
    <name type="common">Cryptophyte</name>
    <dbReference type="NCBI Taxonomy" id="905079"/>
    <lineage>
        <taxon>Eukaryota</taxon>
        <taxon>Cryptophyceae</taxon>
        <taxon>Pyrenomonadales</taxon>
        <taxon>Geminigeraceae</taxon>
        <taxon>Guillardia</taxon>
    </lineage>
</organism>
<name>L1IP83_GUITC</name>
<dbReference type="GeneID" id="17294750"/>
<feature type="region of interest" description="Disordered" evidence="1">
    <location>
        <begin position="1"/>
        <end position="35"/>
    </location>
</feature>
<keyword evidence="4" id="KW-1185">Reference proteome</keyword>
<evidence type="ECO:0000313" key="2">
    <source>
        <dbReference type="EMBL" id="EKX38078.1"/>
    </source>
</evidence>
<feature type="non-terminal residue" evidence="2">
    <location>
        <position position="127"/>
    </location>
</feature>
<dbReference type="KEGG" id="gtt:GUITHDRAFT_154807"/>
<reference evidence="3" key="3">
    <citation type="submission" date="2015-06" db="UniProtKB">
        <authorList>
            <consortium name="EnsemblProtists"/>
        </authorList>
    </citation>
    <scope>IDENTIFICATION</scope>
</reference>
<sequence>MPEKRRRQSKKGGNKRRRGTVNGNGNQRGDTSEGVVVVPQQTTPVETEPTAPAVGTLRVGARSNEVRRTLEEVETAEQIINDHLDYLMDLAWGVIDASTRAEDRWVDEMLASMDSKGFLHWYTQEGN</sequence>
<evidence type="ECO:0000313" key="4">
    <source>
        <dbReference type="Proteomes" id="UP000011087"/>
    </source>
</evidence>
<dbReference type="HOGENOM" id="CLU_1976358_0_0_1"/>
<dbReference type="PaxDb" id="55529-EKX38078"/>
<reference evidence="4" key="2">
    <citation type="submission" date="2012-11" db="EMBL/GenBank/DDBJ databases">
        <authorList>
            <person name="Kuo A."/>
            <person name="Curtis B.A."/>
            <person name="Tanifuji G."/>
            <person name="Burki F."/>
            <person name="Gruber A."/>
            <person name="Irimia M."/>
            <person name="Maruyama S."/>
            <person name="Arias M.C."/>
            <person name="Ball S.G."/>
            <person name="Gile G.H."/>
            <person name="Hirakawa Y."/>
            <person name="Hopkins J.F."/>
            <person name="Rensing S.A."/>
            <person name="Schmutz J."/>
            <person name="Symeonidi A."/>
            <person name="Elias M."/>
            <person name="Eveleigh R.J."/>
            <person name="Herman E.K."/>
            <person name="Klute M.J."/>
            <person name="Nakayama T."/>
            <person name="Obornik M."/>
            <person name="Reyes-Prieto A."/>
            <person name="Armbrust E.V."/>
            <person name="Aves S.J."/>
            <person name="Beiko R.G."/>
            <person name="Coutinho P."/>
            <person name="Dacks J.B."/>
            <person name="Durnford D.G."/>
            <person name="Fast N.M."/>
            <person name="Green B.R."/>
            <person name="Grisdale C."/>
            <person name="Hempe F."/>
            <person name="Henrissat B."/>
            <person name="Hoppner M.P."/>
            <person name="Ishida K.-I."/>
            <person name="Kim E."/>
            <person name="Koreny L."/>
            <person name="Kroth P.G."/>
            <person name="Liu Y."/>
            <person name="Malik S.-B."/>
            <person name="Maier U.G."/>
            <person name="McRose D."/>
            <person name="Mock T."/>
            <person name="Neilson J.A."/>
            <person name="Onodera N.T."/>
            <person name="Poole A.M."/>
            <person name="Pritham E.J."/>
            <person name="Richards T.A."/>
            <person name="Rocap G."/>
            <person name="Roy S.W."/>
            <person name="Sarai C."/>
            <person name="Schaack S."/>
            <person name="Shirato S."/>
            <person name="Slamovits C.H."/>
            <person name="Spencer D.F."/>
            <person name="Suzuki S."/>
            <person name="Worden A.Z."/>
            <person name="Zauner S."/>
            <person name="Barry K."/>
            <person name="Bell C."/>
            <person name="Bharti A.K."/>
            <person name="Crow J.A."/>
            <person name="Grimwood J."/>
            <person name="Kramer R."/>
            <person name="Lindquist E."/>
            <person name="Lucas S."/>
            <person name="Salamov A."/>
            <person name="McFadden G.I."/>
            <person name="Lane C.E."/>
            <person name="Keeling P.J."/>
            <person name="Gray M.W."/>
            <person name="Grigoriev I.V."/>
            <person name="Archibald J.M."/>
        </authorList>
    </citation>
    <scope>NUCLEOTIDE SEQUENCE</scope>
    <source>
        <strain evidence="4">CCMP2712</strain>
    </source>
</reference>
<protein>
    <submittedName>
        <fullName evidence="2 3">Uncharacterized protein</fullName>
    </submittedName>
</protein>
<dbReference type="EMBL" id="JH993052">
    <property type="protein sequence ID" value="EKX38078.1"/>
    <property type="molecule type" value="Genomic_DNA"/>
</dbReference>
<feature type="compositionally biased region" description="Basic residues" evidence="1">
    <location>
        <begin position="1"/>
        <end position="19"/>
    </location>
</feature>
<dbReference type="AlphaFoldDB" id="L1IP83"/>